<keyword evidence="2" id="KW-1185">Reference proteome</keyword>
<dbReference type="EMBL" id="WLYX01000001">
    <property type="protein sequence ID" value="MTD33995.1"/>
    <property type="molecule type" value="Genomic_DNA"/>
</dbReference>
<evidence type="ECO:0000313" key="1">
    <source>
        <dbReference type="EMBL" id="MTD33995.1"/>
    </source>
</evidence>
<organism evidence="1 2">
    <name type="scientific">Paludibacterium denitrificans</name>
    <dbReference type="NCBI Taxonomy" id="2675226"/>
    <lineage>
        <taxon>Bacteria</taxon>
        <taxon>Pseudomonadati</taxon>
        <taxon>Pseudomonadota</taxon>
        <taxon>Betaproteobacteria</taxon>
        <taxon>Neisseriales</taxon>
        <taxon>Chromobacteriaceae</taxon>
        <taxon>Paludibacterium</taxon>
    </lineage>
</organism>
<dbReference type="RefSeq" id="WP_230371180.1">
    <property type="nucleotide sequence ID" value="NZ_WLYX01000001.1"/>
</dbReference>
<reference evidence="1 2" key="1">
    <citation type="submission" date="2019-11" db="EMBL/GenBank/DDBJ databases">
        <title>Draft genome sequence of Paludibacterium sp. dN18-1.</title>
        <authorList>
            <person name="Im W.-T."/>
        </authorList>
    </citation>
    <scope>NUCLEOTIDE SEQUENCE [LARGE SCALE GENOMIC DNA]</scope>
    <source>
        <strain evidence="2">dN 18-1</strain>
    </source>
</reference>
<name>A0A844GHM7_9NEIS</name>
<sequence length="110" mass="12276">MSNMDLWNKVSKTDPRHTKDVSLGRKFTAIDAHYQVMRATETFGPVGQGWGYTVEHSTVTAGSIVLAAADVIVWHGDRSNCFGPGAALPKFLTPKESLMTMRLRRRQLTR</sequence>
<dbReference type="AlphaFoldDB" id="A0A844GHM7"/>
<proteinExistence type="predicted"/>
<accession>A0A844GHM7</accession>
<evidence type="ECO:0000313" key="2">
    <source>
        <dbReference type="Proteomes" id="UP000446658"/>
    </source>
</evidence>
<comment type="caution">
    <text evidence="1">The sequence shown here is derived from an EMBL/GenBank/DDBJ whole genome shotgun (WGS) entry which is preliminary data.</text>
</comment>
<gene>
    <name evidence="1" type="ORF">GKE73_16285</name>
</gene>
<dbReference type="Proteomes" id="UP000446658">
    <property type="component" value="Unassembled WGS sequence"/>
</dbReference>
<protein>
    <submittedName>
        <fullName evidence="1">Uncharacterized protein</fullName>
    </submittedName>
</protein>